<comment type="catalytic activity">
    <reaction evidence="8">
        <text>arsenic triglutathione + 3 [thioredoxin]-dithiol + 3 S-adenosyl-L-methionine = trimethylarsine + 3 [thioredoxin]-disulfide + 3 glutathione + 3 S-adenosyl-L-homocysteine + 3 H(+)</text>
        <dbReference type="Rhea" id="RHEA:69432"/>
        <dbReference type="Rhea" id="RHEA-COMP:10698"/>
        <dbReference type="Rhea" id="RHEA-COMP:10700"/>
        <dbReference type="ChEBI" id="CHEBI:15378"/>
        <dbReference type="ChEBI" id="CHEBI:27130"/>
        <dbReference type="ChEBI" id="CHEBI:29950"/>
        <dbReference type="ChEBI" id="CHEBI:50058"/>
        <dbReference type="ChEBI" id="CHEBI:57856"/>
        <dbReference type="ChEBI" id="CHEBI:57925"/>
        <dbReference type="ChEBI" id="CHEBI:59789"/>
        <dbReference type="ChEBI" id="CHEBI:183640"/>
        <dbReference type="EC" id="2.1.1.137"/>
    </reaction>
</comment>
<dbReference type="GO" id="GO:0030791">
    <property type="term" value="F:arsenite methyltransferase activity"/>
    <property type="evidence" value="ECO:0007669"/>
    <property type="project" value="UniProtKB-EC"/>
</dbReference>
<dbReference type="CDD" id="cd02440">
    <property type="entry name" value="AdoMet_MTases"/>
    <property type="match status" value="1"/>
</dbReference>
<protein>
    <recommendedName>
        <fullName evidence="5">Arsenite methyltransferase</fullName>
        <ecNumber evidence="4">2.1.1.137</ecNumber>
    </recommendedName>
</protein>
<gene>
    <name evidence="10" type="ORF">LU635_12105</name>
</gene>
<keyword evidence="11" id="KW-1185">Reference proteome</keyword>
<comment type="similarity">
    <text evidence="3">Belongs to the methyltransferase superfamily. Arsenite methyltransferase family.</text>
</comment>
<reference evidence="10" key="1">
    <citation type="submission" date="2021-12" db="EMBL/GenBank/DDBJ databases">
        <title>Description of Gramella crocea sp. nov., a new bacterium isolated from activated sludge.</title>
        <authorList>
            <person name="Zhang X."/>
        </authorList>
    </citation>
    <scope>NUCLEOTIDE SEQUENCE</scope>
    <source>
        <strain evidence="10">YB25</strain>
    </source>
</reference>
<dbReference type="Gene3D" id="3.40.50.150">
    <property type="entry name" value="Vaccinia Virus protein VP39"/>
    <property type="match status" value="1"/>
</dbReference>
<evidence type="ECO:0000313" key="11">
    <source>
        <dbReference type="Proteomes" id="UP001139344"/>
    </source>
</evidence>
<dbReference type="AlphaFoldDB" id="A0A9X1UY28"/>
<dbReference type="InterPro" id="IPR026669">
    <property type="entry name" value="Arsenite_MeTrfase-like"/>
</dbReference>
<evidence type="ECO:0000256" key="1">
    <source>
        <dbReference type="ARBA" id="ARBA00022679"/>
    </source>
</evidence>
<dbReference type="InterPro" id="IPR025714">
    <property type="entry name" value="Methyltranfer_dom"/>
</dbReference>
<dbReference type="PANTHER" id="PTHR43675">
    <property type="entry name" value="ARSENITE METHYLTRANSFERASE"/>
    <property type="match status" value="1"/>
</dbReference>
<keyword evidence="2" id="KW-0949">S-adenosyl-L-methionine</keyword>
<dbReference type="EC" id="2.1.1.137" evidence="4"/>
<comment type="catalytic activity">
    <reaction evidence="7">
        <text>arsenic triglutathione + 2 [thioredoxin]-dithiol + 2 S-adenosyl-L-methionine + H2O = dimethylarsinous acid + 2 [thioredoxin]-disulfide + 3 glutathione + 2 S-adenosyl-L-homocysteine + 2 H(+)</text>
        <dbReference type="Rhea" id="RHEA:69464"/>
        <dbReference type="Rhea" id="RHEA-COMP:10698"/>
        <dbReference type="Rhea" id="RHEA-COMP:10700"/>
        <dbReference type="ChEBI" id="CHEBI:15377"/>
        <dbReference type="ChEBI" id="CHEBI:15378"/>
        <dbReference type="ChEBI" id="CHEBI:23808"/>
        <dbReference type="ChEBI" id="CHEBI:29950"/>
        <dbReference type="ChEBI" id="CHEBI:50058"/>
        <dbReference type="ChEBI" id="CHEBI:57856"/>
        <dbReference type="ChEBI" id="CHEBI:57925"/>
        <dbReference type="ChEBI" id="CHEBI:59789"/>
        <dbReference type="ChEBI" id="CHEBI:183640"/>
        <dbReference type="EC" id="2.1.1.137"/>
    </reaction>
</comment>
<keyword evidence="1" id="KW-0808">Transferase</keyword>
<feature type="domain" description="Methyltransferase" evidence="9">
    <location>
        <begin position="78"/>
        <end position="224"/>
    </location>
</feature>
<dbReference type="SUPFAM" id="SSF53335">
    <property type="entry name" value="S-adenosyl-L-methionine-dependent methyltransferases"/>
    <property type="match status" value="1"/>
</dbReference>
<comment type="catalytic activity">
    <reaction evidence="6">
        <text>arsenic triglutathione + [thioredoxin]-dithiol + S-adenosyl-L-methionine + 2 H2O = methylarsonous acid + [thioredoxin]-disulfide + 3 glutathione + S-adenosyl-L-homocysteine + H(+)</text>
        <dbReference type="Rhea" id="RHEA:69460"/>
        <dbReference type="Rhea" id="RHEA-COMP:10698"/>
        <dbReference type="Rhea" id="RHEA-COMP:10700"/>
        <dbReference type="ChEBI" id="CHEBI:15377"/>
        <dbReference type="ChEBI" id="CHEBI:15378"/>
        <dbReference type="ChEBI" id="CHEBI:17826"/>
        <dbReference type="ChEBI" id="CHEBI:29950"/>
        <dbReference type="ChEBI" id="CHEBI:50058"/>
        <dbReference type="ChEBI" id="CHEBI:57856"/>
        <dbReference type="ChEBI" id="CHEBI:57925"/>
        <dbReference type="ChEBI" id="CHEBI:59789"/>
        <dbReference type="ChEBI" id="CHEBI:183640"/>
        <dbReference type="EC" id="2.1.1.137"/>
    </reaction>
</comment>
<evidence type="ECO:0000256" key="5">
    <source>
        <dbReference type="ARBA" id="ARBA00034545"/>
    </source>
</evidence>
<evidence type="ECO:0000256" key="3">
    <source>
        <dbReference type="ARBA" id="ARBA00034487"/>
    </source>
</evidence>
<dbReference type="EMBL" id="JAJSON010000025">
    <property type="protein sequence ID" value="MCG9972383.1"/>
    <property type="molecule type" value="Genomic_DNA"/>
</dbReference>
<evidence type="ECO:0000313" key="10">
    <source>
        <dbReference type="EMBL" id="MCG9972383.1"/>
    </source>
</evidence>
<evidence type="ECO:0000256" key="4">
    <source>
        <dbReference type="ARBA" id="ARBA00034521"/>
    </source>
</evidence>
<dbReference type="InterPro" id="IPR029063">
    <property type="entry name" value="SAM-dependent_MTases_sf"/>
</dbReference>
<evidence type="ECO:0000256" key="7">
    <source>
        <dbReference type="ARBA" id="ARBA00047943"/>
    </source>
</evidence>
<dbReference type="GO" id="GO:0032259">
    <property type="term" value="P:methylation"/>
    <property type="evidence" value="ECO:0007669"/>
    <property type="project" value="UniProtKB-KW"/>
</dbReference>
<evidence type="ECO:0000259" key="9">
    <source>
        <dbReference type="Pfam" id="PF13847"/>
    </source>
</evidence>
<dbReference type="PANTHER" id="PTHR43675:SF8">
    <property type="entry name" value="ARSENITE METHYLTRANSFERASE"/>
    <property type="match status" value="1"/>
</dbReference>
<dbReference type="Pfam" id="PF13847">
    <property type="entry name" value="Methyltransf_31"/>
    <property type="match status" value="1"/>
</dbReference>
<proteinExistence type="inferred from homology"/>
<comment type="caution">
    <text evidence="10">The sequence shown here is derived from an EMBL/GenBank/DDBJ whole genome shotgun (WGS) entry which is preliminary data.</text>
</comment>
<accession>A0A9X1UY28</accession>
<evidence type="ECO:0000256" key="6">
    <source>
        <dbReference type="ARBA" id="ARBA00047941"/>
    </source>
</evidence>
<dbReference type="Proteomes" id="UP001139344">
    <property type="component" value="Unassembled WGS sequence"/>
</dbReference>
<evidence type="ECO:0000256" key="2">
    <source>
        <dbReference type="ARBA" id="ARBA00022691"/>
    </source>
</evidence>
<sequence>MGKTIKIQKTVDGQELEMKVKDMYRKVALNPEVKYHFEMGRNLAERLGYPPTILNNIPSQAIDSFAGVGYYFDLPGLKNGETVVDLGSGSGMDVFYAAQKVGNTGHVIGIDMTEEQLQKSERLRDKSGYSQIEFRKAYIEELPVDSNSADAVISNGVINLSSQKEQVFAEASRILKKGGRLAIADIVSGVNLPDNISCNATLWAACIGGAMQVDEYKELIENSGMEIQKVKENPYEFISKSAQGATRDFEIKSISILAIKK</sequence>
<keyword evidence="10" id="KW-0489">Methyltransferase</keyword>
<organism evidence="10 11">
    <name type="scientific">Christiangramia crocea</name>
    <dbReference type="NCBI Taxonomy" id="2904124"/>
    <lineage>
        <taxon>Bacteria</taxon>
        <taxon>Pseudomonadati</taxon>
        <taxon>Bacteroidota</taxon>
        <taxon>Flavobacteriia</taxon>
        <taxon>Flavobacteriales</taxon>
        <taxon>Flavobacteriaceae</taxon>
        <taxon>Christiangramia</taxon>
    </lineage>
</organism>
<dbReference type="RefSeq" id="WP_240099591.1">
    <property type="nucleotide sequence ID" value="NZ_JAJSON010000025.1"/>
</dbReference>
<name>A0A9X1UY28_9FLAO</name>
<evidence type="ECO:0000256" key="8">
    <source>
        <dbReference type="ARBA" id="ARBA00048428"/>
    </source>
</evidence>